<evidence type="ECO:0000313" key="1">
    <source>
        <dbReference type="EMBL" id="GEZ84862.1"/>
    </source>
</evidence>
<proteinExistence type="predicted"/>
<comment type="caution">
    <text evidence="1">The sequence shown here is derived from an EMBL/GenBank/DDBJ whole genome shotgun (WGS) entry which is preliminary data.</text>
</comment>
<dbReference type="AlphaFoldDB" id="A0A699ISN2"/>
<dbReference type="EMBL" id="BKCJ010331917">
    <property type="protein sequence ID" value="GEZ84862.1"/>
    <property type="molecule type" value="Genomic_DNA"/>
</dbReference>
<protein>
    <submittedName>
        <fullName evidence="1">Uncharacterized protein</fullName>
    </submittedName>
</protein>
<feature type="non-terminal residue" evidence="1">
    <location>
        <position position="77"/>
    </location>
</feature>
<organism evidence="1">
    <name type="scientific">Tanacetum cinerariifolium</name>
    <name type="common">Dalmatian daisy</name>
    <name type="synonym">Chrysanthemum cinerariifolium</name>
    <dbReference type="NCBI Taxonomy" id="118510"/>
    <lineage>
        <taxon>Eukaryota</taxon>
        <taxon>Viridiplantae</taxon>
        <taxon>Streptophyta</taxon>
        <taxon>Embryophyta</taxon>
        <taxon>Tracheophyta</taxon>
        <taxon>Spermatophyta</taxon>
        <taxon>Magnoliopsida</taxon>
        <taxon>eudicotyledons</taxon>
        <taxon>Gunneridae</taxon>
        <taxon>Pentapetalae</taxon>
        <taxon>asterids</taxon>
        <taxon>campanulids</taxon>
        <taxon>Asterales</taxon>
        <taxon>Asteraceae</taxon>
        <taxon>Asteroideae</taxon>
        <taxon>Anthemideae</taxon>
        <taxon>Anthemidinae</taxon>
        <taxon>Tanacetum</taxon>
    </lineage>
</organism>
<accession>A0A699ISN2</accession>
<sequence length="77" mass="8449">MGRDTVQLETAVNTISHEYLLEFTSEYGIPETLHHALPGPEDKVDESVFTTVVDWRSNAPKDGMPAAGTYSVEAVRA</sequence>
<gene>
    <name evidence="1" type="ORF">Tci_556835</name>
</gene>
<name>A0A699ISN2_TANCI</name>
<reference evidence="1" key="1">
    <citation type="journal article" date="2019" name="Sci. Rep.">
        <title>Draft genome of Tanacetum cinerariifolium, the natural source of mosquito coil.</title>
        <authorList>
            <person name="Yamashiro T."/>
            <person name="Shiraishi A."/>
            <person name="Satake H."/>
            <person name="Nakayama K."/>
        </authorList>
    </citation>
    <scope>NUCLEOTIDE SEQUENCE</scope>
</reference>